<dbReference type="SUPFAM" id="SSF109854">
    <property type="entry name" value="DinB/YfiT-like putative metalloenzymes"/>
    <property type="match status" value="1"/>
</dbReference>
<dbReference type="Gene3D" id="1.20.120.450">
    <property type="entry name" value="dinb family like domain"/>
    <property type="match status" value="1"/>
</dbReference>
<comment type="caution">
    <text evidence="3">The sequence shown here is derived from an EMBL/GenBank/DDBJ whole genome shotgun (WGS) entry which is preliminary data.</text>
</comment>
<organism evidence="3 4">
    <name type="scientific">Christiangramia antarctica</name>
    <dbReference type="NCBI Taxonomy" id="2058158"/>
    <lineage>
        <taxon>Bacteria</taxon>
        <taxon>Pseudomonadati</taxon>
        <taxon>Bacteroidota</taxon>
        <taxon>Flavobacteriia</taxon>
        <taxon>Flavobacteriales</taxon>
        <taxon>Flavobacteriaceae</taxon>
        <taxon>Christiangramia</taxon>
    </lineage>
</organism>
<evidence type="ECO:0000313" key="4">
    <source>
        <dbReference type="Proteomes" id="UP001597438"/>
    </source>
</evidence>
<sequence>MDTLQQLRDELTYEYTVTKNFFDNYPEGRNNYAPHEKSMKMIDLVTHIASIFGWPVIMLDTSELDISEENQTEKIENKKQLKALLEKEYKASISALEVAAESDLEPSWGLTMKGEKLMERTKYGAIRHALDQITHHRAQLGVYYRLLDIPVPASYGPSADDQNF</sequence>
<evidence type="ECO:0000256" key="2">
    <source>
        <dbReference type="ARBA" id="ARBA00022723"/>
    </source>
</evidence>
<dbReference type="InterPro" id="IPR034660">
    <property type="entry name" value="DinB/YfiT-like"/>
</dbReference>
<keyword evidence="4" id="KW-1185">Reference proteome</keyword>
<evidence type="ECO:0000256" key="1">
    <source>
        <dbReference type="ARBA" id="ARBA00008635"/>
    </source>
</evidence>
<dbReference type="EMBL" id="JBHUOJ010000016">
    <property type="protein sequence ID" value="MFD2833242.1"/>
    <property type="molecule type" value="Genomic_DNA"/>
</dbReference>
<dbReference type="Pfam" id="PF05163">
    <property type="entry name" value="DinB"/>
    <property type="match status" value="1"/>
</dbReference>
<accession>A0ABW5X3K8</accession>
<name>A0ABW5X3K8_9FLAO</name>
<reference evidence="4" key="1">
    <citation type="journal article" date="2019" name="Int. J. Syst. Evol. Microbiol.">
        <title>The Global Catalogue of Microorganisms (GCM) 10K type strain sequencing project: providing services to taxonomists for standard genome sequencing and annotation.</title>
        <authorList>
            <consortium name="The Broad Institute Genomics Platform"/>
            <consortium name="The Broad Institute Genome Sequencing Center for Infectious Disease"/>
            <person name="Wu L."/>
            <person name="Ma J."/>
        </authorList>
    </citation>
    <scope>NUCLEOTIDE SEQUENCE [LARGE SCALE GENOMIC DNA]</scope>
    <source>
        <strain evidence="4">KCTC 52925</strain>
    </source>
</reference>
<protein>
    <submittedName>
        <fullName evidence="3">DinB family protein</fullName>
    </submittedName>
</protein>
<dbReference type="Proteomes" id="UP001597438">
    <property type="component" value="Unassembled WGS sequence"/>
</dbReference>
<comment type="similarity">
    <text evidence="1">Belongs to the DinB family.</text>
</comment>
<gene>
    <name evidence="3" type="ORF">ACFSYS_08060</name>
</gene>
<evidence type="ECO:0000313" key="3">
    <source>
        <dbReference type="EMBL" id="MFD2833242.1"/>
    </source>
</evidence>
<dbReference type="RefSeq" id="WP_251741008.1">
    <property type="nucleotide sequence ID" value="NZ_JBHUOJ010000016.1"/>
</dbReference>
<proteinExistence type="inferred from homology"/>
<dbReference type="InterPro" id="IPR007837">
    <property type="entry name" value="DinB"/>
</dbReference>
<keyword evidence="2" id="KW-0479">Metal-binding</keyword>